<protein>
    <submittedName>
        <fullName evidence="1">Uncharacterized protein</fullName>
    </submittedName>
</protein>
<organism evidence="1 2">
    <name type="scientific">Araneus ventricosus</name>
    <name type="common">Orbweaver spider</name>
    <name type="synonym">Epeira ventricosa</name>
    <dbReference type="NCBI Taxonomy" id="182803"/>
    <lineage>
        <taxon>Eukaryota</taxon>
        <taxon>Metazoa</taxon>
        <taxon>Ecdysozoa</taxon>
        <taxon>Arthropoda</taxon>
        <taxon>Chelicerata</taxon>
        <taxon>Arachnida</taxon>
        <taxon>Araneae</taxon>
        <taxon>Araneomorphae</taxon>
        <taxon>Entelegynae</taxon>
        <taxon>Araneoidea</taxon>
        <taxon>Araneidae</taxon>
        <taxon>Araneus</taxon>
    </lineage>
</organism>
<reference evidence="1 2" key="1">
    <citation type="journal article" date="2019" name="Sci. Rep.">
        <title>Orb-weaving spider Araneus ventricosus genome elucidates the spidroin gene catalogue.</title>
        <authorList>
            <person name="Kono N."/>
            <person name="Nakamura H."/>
            <person name="Ohtoshi R."/>
            <person name="Moran D.A.P."/>
            <person name="Shinohara A."/>
            <person name="Yoshida Y."/>
            <person name="Fujiwara M."/>
            <person name="Mori M."/>
            <person name="Tomita M."/>
            <person name="Arakawa K."/>
        </authorList>
    </citation>
    <scope>NUCLEOTIDE SEQUENCE [LARGE SCALE GENOMIC DNA]</scope>
</reference>
<evidence type="ECO:0000313" key="1">
    <source>
        <dbReference type="EMBL" id="GBN75776.1"/>
    </source>
</evidence>
<dbReference type="EMBL" id="BGPR01017328">
    <property type="protein sequence ID" value="GBN75776.1"/>
    <property type="molecule type" value="Genomic_DNA"/>
</dbReference>
<accession>A0A4Y2RK21</accession>
<dbReference type="AlphaFoldDB" id="A0A4Y2RK21"/>
<evidence type="ECO:0000313" key="2">
    <source>
        <dbReference type="Proteomes" id="UP000499080"/>
    </source>
</evidence>
<gene>
    <name evidence="1" type="ORF">AVEN_165525_1</name>
</gene>
<proteinExistence type="predicted"/>
<name>A0A4Y2RK21_ARAVE</name>
<sequence length="155" mass="16699">MAVTNSALHLSKGTFSPNDKTLCFNSSMALALGVPQCIFLATCVLGSGGGEFKRRPSGMTAQSGRALSASATFFDRSLLANWEVGHHFSWKFLAASHDLILAYPRRVSRPVEDQRGRAAHQHGGGDLLQGLESWYHIQVSSSSSEHGSNDEVVPI</sequence>
<comment type="caution">
    <text evidence="1">The sequence shown here is derived from an EMBL/GenBank/DDBJ whole genome shotgun (WGS) entry which is preliminary data.</text>
</comment>
<dbReference type="Proteomes" id="UP000499080">
    <property type="component" value="Unassembled WGS sequence"/>
</dbReference>
<keyword evidence="2" id="KW-1185">Reference proteome</keyword>